<comment type="caution">
    <text evidence="1">The sequence shown here is derived from an EMBL/GenBank/DDBJ whole genome shotgun (WGS) entry which is preliminary data.</text>
</comment>
<reference evidence="1 2" key="1">
    <citation type="submission" date="2019-07" db="EMBL/GenBank/DDBJ databases">
        <authorList>
            <person name="Kim J."/>
        </authorList>
    </citation>
    <scope>NUCLEOTIDE SEQUENCE [LARGE SCALE GENOMIC DNA]</scope>
    <source>
        <strain evidence="1 2">JC52</strain>
    </source>
</reference>
<evidence type="ECO:0000313" key="1">
    <source>
        <dbReference type="EMBL" id="TVY08493.1"/>
    </source>
</evidence>
<organism evidence="1 2">
    <name type="scientific">Paenibacillus cremeus</name>
    <dbReference type="NCBI Taxonomy" id="2163881"/>
    <lineage>
        <taxon>Bacteria</taxon>
        <taxon>Bacillati</taxon>
        <taxon>Bacillota</taxon>
        <taxon>Bacilli</taxon>
        <taxon>Bacillales</taxon>
        <taxon>Paenibacillaceae</taxon>
        <taxon>Paenibacillus</taxon>
    </lineage>
</organism>
<sequence>MDLMERLAMHLKMEVALQAEGFESDPGVLDKVGRRFIQVNDQYFVPHTLQEIVLLGLPYKGTGTQINLRTTYGGLIPASLIRTGTDFVEIIRYRQEDEEDLRLLIPLNKVIGIEEE</sequence>
<dbReference type="EMBL" id="VNJI01000023">
    <property type="protein sequence ID" value="TVY08493.1"/>
    <property type="molecule type" value="Genomic_DNA"/>
</dbReference>
<gene>
    <name evidence="1" type="ORF">FPZ49_18455</name>
</gene>
<accession>A0A559K8S9</accession>
<evidence type="ECO:0000313" key="2">
    <source>
        <dbReference type="Proteomes" id="UP000317036"/>
    </source>
</evidence>
<dbReference type="AlphaFoldDB" id="A0A559K8S9"/>
<proteinExistence type="predicted"/>
<protein>
    <submittedName>
        <fullName evidence="1">Uncharacterized protein</fullName>
    </submittedName>
</protein>
<dbReference type="Proteomes" id="UP000317036">
    <property type="component" value="Unassembled WGS sequence"/>
</dbReference>
<dbReference type="OrthoDB" id="2619164at2"/>
<keyword evidence="2" id="KW-1185">Reference proteome</keyword>
<name>A0A559K8S9_9BACL</name>